<comment type="subcellular location">
    <subcellularLocation>
        <location evidence="1">Nucleus</location>
    </subcellularLocation>
</comment>
<evidence type="ECO:0000256" key="5">
    <source>
        <dbReference type="ARBA" id="ARBA00023242"/>
    </source>
</evidence>
<evidence type="ECO:0000256" key="2">
    <source>
        <dbReference type="ARBA" id="ARBA00010313"/>
    </source>
</evidence>
<dbReference type="OrthoDB" id="3366661at2759"/>
<keyword evidence="6" id="KW-0175">Coiled coil</keyword>
<feature type="coiled-coil region" evidence="6">
    <location>
        <begin position="81"/>
        <end position="149"/>
    </location>
</feature>
<feature type="compositionally biased region" description="Basic and acidic residues" evidence="7">
    <location>
        <begin position="499"/>
        <end position="515"/>
    </location>
</feature>
<reference evidence="8" key="1">
    <citation type="submission" date="2020-08" db="EMBL/GenBank/DDBJ databases">
        <title>Multicomponent nature underlies the extraordinary mechanical properties of spider dragline silk.</title>
        <authorList>
            <person name="Kono N."/>
            <person name="Nakamura H."/>
            <person name="Mori M."/>
            <person name="Yoshida Y."/>
            <person name="Ohtoshi R."/>
            <person name="Malay A.D."/>
            <person name="Moran D.A.P."/>
            <person name="Tomita M."/>
            <person name="Numata K."/>
            <person name="Arakawa K."/>
        </authorList>
    </citation>
    <scope>NUCLEOTIDE SEQUENCE</scope>
</reference>
<name>A0A8X6XU19_9ARAC</name>
<evidence type="ECO:0000256" key="1">
    <source>
        <dbReference type="ARBA" id="ARBA00004123"/>
    </source>
</evidence>
<evidence type="ECO:0000313" key="9">
    <source>
        <dbReference type="Proteomes" id="UP000886998"/>
    </source>
</evidence>
<gene>
    <name evidence="8" type="primary">wtap</name>
    <name evidence="8" type="ORF">TNIN_451893</name>
</gene>
<protein>
    <submittedName>
        <fullName evidence="8">Pre-mRNA-splicing regulator WTAP</fullName>
    </submittedName>
</protein>
<feature type="region of interest" description="Disordered" evidence="7">
    <location>
        <begin position="343"/>
        <end position="380"/>
    </location>
</feature>
<sequence>MAAKTPTITRVRVAREELEKMSKEQLQKCWNLQDQYIDLLENKLQSGSEHSELMSLRESEEKLKQQQLDASRRENILVMRLTTKEHEMQEFAGQIQELKQAQVPTIAQLRSAMLDPAVNLLFERMRKEVEALKARLEETQNELSAWKFTPDSLAFSLTLKRRYKKTARRIKIEESDISNFLNNTGKRLMAKCRLLYQENEELGKIISSGRMAKLEGDLALQKSFSEEMKKSQSELDEFLLELDEDVEGMQSTIYYLQQQLREAKEQINQLQREKHVHSGTTNGLPEKHLTNNVDDCKLSKLQTIVENHEEDNTSLDSLSNEVNRTEYTSSPVKKELNCEESMDIEPTKDCNDTESVENKTTVTEPAPNVPAQKLASKDLPVTPQETIVQSIVVENKNSINHEKLSPLVERTNLPVENLDSSENVQKRTNDQKSDLSKSTEKDVEVPPKDTPVQNATQKPNKKASEGAGRGRKRTRPRTPVESDSIKEDSLPVRKRTRRREAEPRQDTIEENRTSVEIDTDTEVQVAQTLASWASTKQERTEIKSEVDDTTLGNGEIKTDSEEK</sequence>
<keyword evidence="9" id="KW-1185">Reference proteome</keyword>
<accession>A0A8X6XU19</accession>
<feature type="compositionally biased region" description="Basic and acidic residues" evidence="7">
    <location>
        <begin position="424"/>
        <end position="447"/>
    </location>
</feature>
<proteinExistence type="inferred from homology"/>
<evidence type="ECO:0000256" key="6">
    <source>
        <dbReference type="SAM" id="Coils"/>
    </source>
</evidence>
<dbReference type="InterPro" id="IPR033757">
    <property type="entry name" value="WTAP"/>
</dbReference>
<feature type="compositionally biased region" description="Basic and acidic residues" evidence="7">
    <location>
        <begin position="536"/>
        <end position="546"/>
    </location>
</feature>
<feature type="compositionally biased region" description="Basic and acidic residues" evidence="7">
    <location>
        <begin position="478"/>
        <end position="491"/>
    </location>
</feature>
<evidence type="ECO:0000256" key="7">
    <source>
        <dbReference type="SAM" id="MobiDB-lite"/>
    </source>
</evidence>
<feature type="coiled-coil region" evidence="6">
    <location>
        <begin position="253"/>
        <end position="280"/>
    </location>
</feature>
<dbReference type="AlphaFoldDB" id="A0A8X6XU19"/>
<keyword evidence="5" id="KW-0539">Nucleus</keyword>
<evidence type="ECO:0000256" key="4">
    <source>
        <dbReference type="ARBA" id="ARBA00023187"/>
    </source>
</evidence>
<feature type="region of interest" description="Disordered" evidence="7">
    <location>
        <begin position="410"/>
        <end position="563"/>
    </location>
</feature>
<dbReference type="GO" id="GO:0000381">
    <property type="term" value="P:regulation of alternative mRNA splicing, via spliceosome"/>
    <property type="evidence" value="ECO:0007669"/>
    <property type="project" value="InterPro"/>
</dbReference>
<dbReference type="GO" id="GO:0005634">
    <property type="term" value="C:nucleus"/>
    <property type="evidence" value="ECO:0007669"/>
    <property type="project" value="UniProtKB-SubCell"/>
</dbReference>
<keyword evidence="3" id="KW-0507">mRNA processing</keyword>
<dbReference type="GO" id="GO:0008380">
    <property type="term" value="P:RNA splicing"/>
    <property type="evidence" value="ECO:0007669"/>
    <property type="project" value="UniProtKB-KW"/>
</dbReference>
<keyword evidence="4" id="KW-0508">mRNA splicing</keyword>
<dbReference type="PANTHER" id="PTHR15217">
    <property type="entry name" value="WILMS' TUMOR 1-ASSOCIATING PROTEIN"/>
    <property type="match status" value="1"/>
</dbReference>
<comment type="similarity">
    <text evidence="2">Belongs to the fl(2)d family.</text>
</comment>
<comment type="caution">
    <text evidence="8">The sequence shown here is derived from an EMBL/GenBank/DDBJ whole genome shotgun (WGS) entry which is preliminary data.</text>
</comment>
<dbReference type="PANTHER" id="PTHR15217:SF0">
    <property type="entry name" value="PRE-MRNA-SPLICING REGULATOR WTAP"/>
    <property type="match status" value="1"/>
</dbReference>
<feature type="compositionally biased region" description="Polar residues" evidence="7">
    <location>
        <begin position="522"/>
        <end position="535"/>
    </location>
</feature>
<dbReference type="GO" id="GO:0006397">
    <property type="term" value="P:mRNA processing"/>
    <property type="evidence" value="ECO:0007669"/>
    <property type="project" value="UniProtKB-KW"/>
</dbReference>
<evidence type="ECO:0000313" key="8">
    <source>
        <dbReference type="EMBL" id="GFY57551.1"/>
    </source>
</evidence>
<evidence type="ECO:0000256" key="3">
    <source>
        <dbReference type="ARBA" id="ARBA00022664"/>
    </source>
</evidence>
<dbReference type="Proteomes" id="UP000886998">
    <property type="component" value="Unassembled WGS sequence"/>
</dbReference>
<dbReference type="Pfam" id="PF17098">
    <property type="entry name" value="Wtap"/>
    <property type="match status" value="1"/>
</dbReference>
<dbReference type="EMBL" id="BMAV01011580">
    <property type="protein sequence ID" value="GFY57551.1"/>
    <property type="molecule type" value="Genomic_DNA"/>
</dbReference>
<organism evidence="8 9">
    <name type="scientific">Trichonephila inaurata madagascariensis</name>
    <dbReference type="NCBI Taxonomy" id="2747483"/>
    <lineage>
        <taxon>Eukaryota</taxon>
        <taxon>Metazoa</taxon>
        <taxon>Ecdysozoa</taxon>
        <taxon>Arthropoda</taxon>
        <taxon>Chelicerata</taxon>
        <taxon>Arachnida</taxon>
        <taxon>Araneae</taxon>
        <taxon>Araneomorphae</taxon>
        <taxon>Entelegynae</taxon>
        <taxon>Araneoidea</taxon>
        <taxon>Nephilidae</taxon>
        <taxon>Trichonephila</taxon>
        <taxon>Trichonephila inaurata</taxon>
    </lineage>
</organism>
<dbReference type="GO" id="GO:0016556">
    <property type="term" value="P:mRNA modification"/>
    <property type="evidence" value="ECO:0007669"/>
    <property type="project" value="InterPro"/>
</dbReference>